<protein>
    <submittedName>
        <fullName evidence="4">Carbohydrate kinase family protein</fullName>
    </submittedName>
</protein>
<dbReference type="Pfam" id="PF00294">
    <property type="entry name" value="PfkB"/>
    <property type="match status" value="1"/>
</dbReference>
<organism evidence="4 5">
    <name type="scientific">Agrobacterium vitis</name>
    <name type="common">Rhizobium vitis</name>
    <dbReference type="NCBI Taxonomy" id="373"/>
    <lineage>
        <taxon>Bacteria</taxon>
        <taxon>Pseudomonadati</taxon>
        <taxon>Pseudomonadota</taxon>
        <taxon>Alphaproteobacteria</taxon>
        <taxon>Hyphomicrobiales</taxon>
        <taxon>Rhizobiaceae</taxon>
        <taxon>Rhizobium/Agrobacterium group</taxon>
        <taxon>Agrobacterium</taxon>
    </lineage>
</organism>
<evidence type="ECO:0000259" key="3">
    <source>
        <dbReference type="Pfam" id="PF00294"/>
    </source>
</evidence>
<dbReference type="AlphaFoldDB" id="A0AAE2RAT9"/>
<keyword evidence="1" id="KW-0808">Transferase</keyword>
<comment type="caution">
    <text evidence="4">The sequence shown here is derived from an EMBL/GenBank/DDBJ whole genome shotgun (WGS) entry which is preliminary data.</text>
</comment>
<dbReference type="GO" id="GO:0016301">
    <property type="term" value="F:kinase activity"/>
    <property type="evidence" value="ECO:0007669"/>
    <property type="project" value="UniProtKB-KW"/>
</dbReference>
<evidence type="ECO:0000313" key="5">
    <source>
        <dbReference type="Proteomes" id="UP000655037"/>
    </source>
</evidence>
<gene>
    <name evidence="4" type="ORF">IEI95_007220</name>
</gene>
<evidence type="ECO:0000313" key="4">
    <source>
        <dbReference type="EMBL" id="MBF2714054.1"/>
    </source>
</evidence>
<dbReference type="RefSeq" id="WP_194416212.1">
    <property type="nucleotide sequence ID" value="NZ_JACXXJ020000003.1"/>
</dbReference>
<feature type="domain" description="Carbohydrate kinase PfkB" evidence="3">
    <location>
        <begin position="5"/>
        <end position="292"/>
    </location>
</feature>
<evidence type="ECO:0000256" key="1">
    <source>
        <dbReference type="ARBA" id="ARBA00022679"/>
    </source>
</evidence>
<dbReference type="InterPro" id="IPR029056">
    <property type="entry name" value="Ribokinase-like"/>
</dbReference>
<keyword evidence="2 4" id="KW-0418">Kinase</keyword>
<reference evidence="4" key="1">
    <citation type="submission" date="2020-11" db="EMBL/GenBank/DDBJ databases">
        <title>Agrobacterium vitis strain K377 genome.</title>
        <authorList>
            <person name="Xi H."/>
        </authorList>
    </citation>
    <scope>NUCLEOTIDE SEQUENCE</scope>
    <source>
        <strain evidence="4">K377</strain>
    </source>
</reference>
<dbReference type="InterPro" id="IPR011611">
    <property type="entry name" value="PfkB_dom"/>
</dbReference>
<accession>A0AAE2RAT9</accession>
<dbReference type="SUPFAM" id="SSF53613">
    <property type="entry name" value="Ribokinase-like"/>
    <property type="match status" value="1"/>
</dbReference>
<dbReference type="EMBL" id="JACXXJ020000003">
    <property type="protein sequence ID" value="MBF2714054.1"/>
    <property type="molecule type" value="Genomic_DNA"/>
</dbReference>
<dbReference type="PANTHER" id="PTHR10584:SF166">
    <property type="entry name" value="RIBOKINASE"/>
    <property type="match status" value="1"/>
</dbReference>
<sequence>MSIDVLAIGDLTVDQIFGPLRDLPTWGRETEVDTMDVRLGGNTGNFALAGKVLDLNVVCVGPVGKDDNGLWIKNEMEKSGLNTDLLDFRTDSPTSVTTALVREDGERLFITLPGALAKLGQTLRQSRYSDAKIALLSGWCQPPRVAMDILLDAFTRLRTTGTKIAIDLAWSEASWGVRDDVLQILSQVDFALMNSDEAAALSGETDLISAAETISEKLAQSAVLVIKNGEHGALVKERHKPCVIVPIVPMGEPAHAVGAGDCFNAGFFHAVFVQKLDAEAATAFGCDFATWMLVHGREAIVDVSTVSSSRRQAGLNQSGDLL</sequence>
<proteinExistence type="predicted"/>
<dbReference type="Proteomes" id="UP000655037">
    <property type="component" value="Unassembled WGS sequence"/>
</dbReference>
<dbReference type="Gene3D" id="3.40.1190.20">
    <property type="match status" value="1"/>
</dbReference>
<dbReference type="PANTHER" id="PTHR10584">
    <property type="entry name" value="SUGAR KINASE"/>
    <property type="match status" value="1"/>
</dbReference>
<name>A0AAE2RAT9_AGRVI</name>
<evidence type="ECO:0000256" key="2">
    <source>
        <dbReference type="ARBA" id="ARBA00022777"/>
    </source>
</evidence>